<dbReference type="SUPFAM" id="SSF88659">
    <property type="entry name" value="Sigma3 and sigma4 domains of RNA polymerase sigma factors"/>
    <property type="match status" value="1"/>
</dbReference>
<gene>
    <name evidence="4" type="ordered locus">Htur_3130</name>
</gene>
<dbReference type="Pfam" id="PF04967">
    <property type="entry name" value="HTH_10"/>
    <property type="match status" value="1"/>
</dbReference>
<dbReference type="RefSeq" id="WP_012944255.1">
    <property type="nucleotide sequence ID" value="NC_013743.1"/>
</dbReference>
<evidence type="ECO:0000256" key="2">
    <source>
        <dbReference type="ARBA" id="ARBA00023163"/>
    </source>
</evidence>
<evidence type="ECO:0000313" key="4">
    <source>
        <dbReference type="EMBL" id="ADB61995.1"/>
    </source>
</evidence>
<dbReference type="OrthoDB" id="27447at2157"/>
<dbReference type="KEGG" id="htu:Htur_3130"/>
<proteinExistence type="predicted"/>
<keyword evidence="2" id="KW-0804">Transcription</keyword>
<sequence>MREAIVTLSDAALEAMGFEGLVALLREAGIRDVEMLEDHGTTCVPQIDVADRLDPEGLEDLECVSDWELLAETETGYRYLLELSAAELPADATEDYDALLGNCETSVTDRGVLISLVGSQAAIREMLRNYEAAGAVPDLCKLAEYDGEANPLESLTGRQREVIETAYEMGFYEVPRRASTAEIAGELGLEDATVSEHLQRAERNLLTTQLPT</sequence>
<dbReference type="PANTHER" id="PTHR34236:SF1">
    <property type="entry name" value="DIMETHYL SULFOXIDE REDUCTASE TRANSCRIPTIONAL ACTIVATOR"/>
    <property type="match status" value="1"/>
</dbReference>
<accession>D2RZ27</accession>
<dbReference type="InterPro" id="IPR007050">
    <property type="entry name" value="HTH_bacterioopsin"/>
</dbReference>
<keyword evidence="5" id="KW-1185">Reference proteome</keyword>
<feature type="domain" description="HTH bat-type" evidence="3">
    <location>
        <begin position="155"/>
        <end position="206"/>
    </location>
</feature>
<dbReference type="Gene3D" id="1.10.10.10">
    <property type="entry name" value="Winged helix-like DNA-binding domain superfamily/Winged helix DNA-binding domain"/>
    <property type="match status" value="1"/>
</dbReference>
<reference evidence="4 5" key="1">
    <citation type="journal article" date="2010" name="Stand. Genomic Sci.">
        <title>Complete genome sequence of Haloterrigena turkmenica type strain (4k).</title>
        <authorList>
            <person name="Saunders E."/>
            <person name="Tindall B.J."/>
            <person name="Fahnrich R."/>
            <person name="Lapidus A."/>
            <person name="Copeland A."/>
            <person name="Del Rio T.G."/>
            <person name="Lucas S."/>
            <person name="Chen F."/>
            <person name="Tice H."/>
            <person name="Cheng J.F."/>
            <person name="Han C."/>
            <person name="Detter J.C."/>
            <person name="Bruce D."/>
            <person name="Goodwin L."/>
            <person name="Chain P."/>
            <person name="Pitluck S."/>
            <person name="Pati A."/>
            <person name="Ivanova N."/>
            <person name="Mavromatis K."/>
            <person name="Chen A."/>
            <person name="Palaniappan K."/>
            <person name="Land M."/>
            <person name="Hauser L."/>
            <person name="Chang Y.J."/>
            <person name="Jeffries C.D."/>
            <person name="Brettin T."/>
            <person name="Rohde M."/>
            <person name="Goker M."/>
            <person name="Bristow J."/>
            <person name="Eisen J.A."/>
            <person name="Markowitz V."/>
            <person name="Hugenholtz P."/>
            <person name="Klenk H.P."/>
            <person name="Kyrpides N.C."/>
        </authorList>
    </citation>
    <scope>NUCLEOTIDE SEQUENCE [LARGE SCALE GENOMIC DNA]</scope>
    <source>
        <strain evidence="5">ATCC 51198 / DSM 5511 / JCM 9101 / NCIMB 13204 / VKM B-1734 / 4k</strain>
    </source>
</reference>
<organism evidence="4 5">
    <name type="scientific">Haloterrigena turkmenica (strain ATCC 51198 / DSM 5511 / JCM 9101 / NCIMB 13204 / VKM B-1734 / 4k)</name>
    <name type="common">Halococcus turkmenicus</name>
    <dbReference type="NCBI Taxonomy" id="543526"/>
    <lineage>
        <taxon>Archaea</taxon>
        <taxon>Methanobacteriati</taxon>
        <taxon>Methanobacteriota</taxon>
        <taxon>Stenosarchaea group</taxon>
        <taxon>Halobacteria</taxon>
        <taxon>Halobacteriales</taxon>
        <taxon>Natrialbaceae</taxon>
        <taxon>Haloterrigena</taxon>
    </lineage>
</organism>
<dbReference type="EMBL" id="CP001860">
    <property type="protein sequence ID" value="ADB61995.1"/>
    <property type="molecule type" value="Genomic_DNA"/>
</dbReference>
<evidence type="ECO:0000259" key="3">
    <source>
        <dbReference type="Pfam" id="PF04967"/>
    </source>
</evidence>
<evidence type="ECO:0000256" key="1">
    <source>
        <dbReference type="ARBA" id="ARBA00023015"/>
    </source>
</evidence>
<dbReference type="eggNOG" id="arCOG02271">
    <property type="taxonomic scope" value="Archaea"/>
</dbReference>
<protein>
    <submittedName>
        <fullName evidence="4">Bacterio-opsin activator HTH domain protein</fullName>
    </submittedName>
</protein>
<dbReference type="STRING" id="543526.Htur_3130"/>
<dbReference type="Proteomes" id="UP000001903">
    <property type="component" value="Chromosome"/>
</dbReference>
<dbReference type="InterPro" id="IPR013324">
    <property type="entry name" value="RNA_pol_sigma_r3/r4-like"/>
</dbReference>
<dbReference type="PANTHER" id="PTHR34236">
    <property type="entry name" value="DIMETHYL SULFOXIDE REDUCTASE TRANSCRIPTIONAL ACTIVATOR"/>
    <property type="match status" value="1"/>
</dbReference>
<dbReference type="GeneID" id="8743750"/>
<evidence type="ECO:0000313" key="5">
    <source>
        <dbReference type="Proteomes" id="UP000001903"/>
    </source>
</evidence>
<name>D2RZ27_HALTV</name>
<dbReference type="HOGENOM" id="CLU_1307801_0_0_2"/>
<dbReference type="InterPro" id="IPR036388">
    <property type="entry name" value="WH-like_DNA-bd_sf"/>
</dbReference>
<keyword evidence="1" id="KW-0805">Transcription regulation</keyword>
<dbReference type="AlphaFoldDB" id="D2RZ27"/>